<sequence length="202" mass="22232">MPQRKSLESQKVLGVCQSTDLSCPEGSNRTDATEELQDFPELLITFIQMTFKSLMNFGGYKDSYYSNIERYHSGPGGYHHSGSGGYHHGSRGSSKGKGGDKGAALSALTLLAFLFLLNVMQQSMQDNMPTTPTPTTGFVIRDADQPVVVDAKEEKENAKRDEAKRVSYGTPAKSKIQRLNKTSKHRSKGSSAAQRHETMHKT</sequence>
<feature type="compositionally biased region" description="Basic residues" evidence="1">
    <location>
        <begin position="175"/>
        <end position="188"/>
    </location>
</feature>
<feature type="compositionally biased region" description="Basic and acidic residues" evidence="1">
    <location>
        <begin position="152"/>
        <end position="165"/>
    </location>
</feature>
<evidence type="ECO:0000313" key="2">
    <source>
        <dbReference type="EMBL" id="KAF3422615.1"/>
    </source>
</evidence>
<protein>
    <submittedName>
        <fullName evidence="2">Uncharacterized protein</fullName>
    </submittedName>
</protein>
<feature type="region of interest" description="Disordered" evidence="1">
    <location>
        <begin position="79"/>
        <end position="100"/>
    </location>
</feature>
<proteinExistence type="predicted"/>
<name>A0A833S061_9HYME</name>
<evidence type="ECO:0000313" key="3">
    <source>
        <dbReference type="Proteomes" id="UP000655588"/>
    </source>
</evidence>
<feature type="region of interest" description="Disordered" evidence="1">
    <location>
        <begin position="152"/>
        <end position="202"/>
    </location>
</feature>
<keyword evidence="3" id="KW-1185">Reference proteome</keyword>
<gene>
    <name evidence="2" type="ORF">E2986_13941</name>
</gene>
<dbReference type="Proteomes" id="UP000655588">
    <property type="component" value="Unassembled WGS sequence"/>
</dbReference>
<dbReference type="AlphaFoldDB" id="A0A833S061"/>
<comment type="caution">
    <text evidence="2">The sequence shown here is derived from an EMBL/GenBank/DDBJ whole genome shotgun (WGS) entry which is preliminary data.</text>
</comment>
<organism evidence="2 3">
    <name type="scientific">Frieseomelitta varia</name>
    <dbReference type="NCBI Taxonomy" id="561572"/>
    <lineage>
        <taxon>Eukaryota</taxon>
        <taxon>Metazoa</taxon>
        <taxon>Ecdysozoa</taxon>
        <taxon>Arthropoda</taxon>
        <taxon>Hexapoda</taxon>
        <taxon>Insecta</taxon>
        <taxon>Pterygota</taxon>
        <taxon>Neoptera</taxon>
        <taxon>Endopterygota</taxon>
        <taxon>Hymenoptera</taxon>
        <taxon>Apocrita</taxon>
        <taxon>Aculeata</taxon>
        <taxon>Apoidea</taxon>
        <taxon>Anthophila</taxon>
        <taxon>Apidae</taxon>
        <taxon>Frieseomelitta</taxon>
    </lineage>
</organism>
<accession>A0A833S061</accession>
<dbReference type="EMBL" id="WNWW01000666">
    <property type="protein sequence ID" value="KAF3422615.1"/>
    <property type="molecule type" value="Genomic_DNA"/>
</dbReference>
<evidence type="ECO:0000256" key="1">
    <source>
        <dbReference type="SAM" id="MobiDB-lite"/>
    </source>
</evidence>
<reference evidence="2" key="1">
    <citation type="submission" date="2019-11" db="EMBL/GenBank/DDBJ databases">
        <title>The nuclear and mitochondrial genomes of Frieseomelitta varia - a highly eusocial stingless bee (Meliponini) with a permanently sterile worker caste.</title>
        <authorList>
            <person name="Freitas F.C.P."/>
            <person name="Lourenco A.P."/>
            <person name="Nunes F.M.F."/>
            <person name="Paschoal A.R."/>
            <person name="Abreu F.C.P."/>
            <person name="Barbin F.O."/>
            <person name="Bataglia L."/>
            <person name="Cardoso-Junior C.A.M."/>
            <person name="Cervoni M.S."/>
            <person name="Silva S.R."/>
            <person name="Dalarmi F."/>
            <person name="Del Lama M.A."/>
            <person name="Depintor T.S."/>
            <person name="Ferreira K.M."/>
            <person name="Goria P.S."/>
            <person name="Jaskot M.C."/>
            <person name="Lago D.C."/>
            <person name="Luna-Lucena D."/>
            <person name="Moda L.M."/>
            <person name="Nascimento L."/>
            <person name="Pedrino M."/>
            <person name="Rabico F.O."/>
            <person name="Sanches F.C."/>
            <person name="Santos D.E."/>
            <person name="Santos C.G."/>
            <person name="Vieira J."/>
            <person name="Lopes T.F."/>
            <person name="Barchuk A.R."/>
            <person name="Hartfelder K."/>
            <person name="Simoes Z.L.P."/>
            <person name="Bitondi M.M.G."/>
            <person name="Pinheiro D.G."/>
        </authorList>
    </citation>
    <scope>NUCLEOTIDE SEQUENCE</scope>
    <source>
        <strain evidence="2">USP_RPSP 00005682</strain>
        <tissue evidence="2">Whole individual</tissue>
    </source>
</reference>